<feature type="compositionally biased region" description="Gly residues" evidence="1">
    <location>
        <begin position="253"/>
        <end position="268"/>
    </location>
</feature>
<organism evidence="2 3">
    <name type="scientific">Rangifer tarandus platyrhynchus</name>
    <name type="common">Svalbard reindeer</name>
    <dbReference type="NCBI Taxonomy" id="3082113"/>
    <lineage>
        <taxon>Eukaryota</taxon>
        <taxon>Metazoa</taxon>
        <taxon>Chordata</taxon>
        <taxon>Craniata</taxon>
        <taxon>Vertebrata</taxon>
        <taxon>Euteleostomi</taxon>
        <taxon>Mammalia</taxon>
        <taxon>Eutheria</taxon>
        <taxon>Laurasiatheria</taxon>
        <taxon>Artiodactyla</taxon>
        <taxon>Ruminantia</taxon>
        <taxon>Pecora</taxon>
        <taxon>Cervidae</taxon>
        <taxon>Odocoileinae</taxon>
        <taxon>Rangifer</taxon>
    </lineage>
</organism>
<feature type="compositionally biased region" description="Low complexity" evidence="1">
    <location>
        <begin position="183"/>
        <end position="207"/>
    </location>
</feature>
<feature type="compositionally biased region" description="Low complexity" evidence="1">
    <location>
        <begin position="215"/>
        <end position="227"/>
    </location>
</feature>
<dbReference type="Proteomes" id="UP001176941">
    <property type="component" value="Chromosome 16"/>
</dbReference>
<gene>
    <name evidence="2" type="ORF">MRATA1EN1_LOCUS6919</name>
</gene>
<evidence type="ECO:0000313" key="3">
    <source>
        <dbReference type="Proteomes" id="UP001176941"/>
    </source>
</evidence>
<accession>A0ABN8Y8R3</accession>
<proteinExistence type="predicted"/>
<feature type="region of interest" description="Disordered" evidence="1">
    <location>
        <begin position="1"/>
        <end position="57"/>
    </location>
</feature>
<keyword evidence="3" id="KW-1185">Reference proteome</keyword>
<evidence type="ECO:0000313" key="2">
    <source>
        <dbReference type="EMBL" id="CAI9157957.1"/>
    </source>
</evidence>
<reference evidence="2" key="1">
    <citation type="submission" date="2023-04" db="EMBL/GenBank/DDBJ databases">
        <authorList>
            <consortium name="ELIXIR-Norway"/>
        </authorList>
    </citation>
    <scope>NUCLEOTIDE SEQUENCE [LARGE SCALE GENOMIC DNA]</scope>
</reference>
<feature type="region of interest" description="Disordered" evidence="1">
    <location>
        <begin position="172"/>
        <end position="276"/>
    </location>
</feature>
<dbReference type="EMBL" id="OX459952">
    <property type="protein sequence ID" value="CAI9157957.1"/>
    <property type="molecule type" value="Genomic_DNA"/>
</dbReference>
<evidence type="ECO:0000256" key="1">
    <source>
        <dbReference type="SAM" id="MobiDB-lite"/>
    </source>
</evidence>
<sequence>MKGAPNAPTHPAAELVQNPLGSSPPPPEPHNLTRRLSTESAAIGGGSPPEPGAGANPAPVRLVAGNYGAASGCVSGIVVLTVQTCRGRRLRRFGYPDRFSPLDFKSHKARKLPGSVAVYKLNRTRLWDFVEGMSLTALQKFKKVVATGTIRHRRQSRETPSPHSVSLAAAKEDLTLRGPQGERSAAAAADSRTSAATGPGCPAPACGGERRPEEAAAAAGDSPGSPSLRAELEEGSRHIGARGEGALQTPRESGGGGGPGLGLGGVGRAGARKAGE</sequence>
<protein>
    <submittedName>
        <fullName evidence="2">Uncharacterized protein</fullName>
    </submittedName>
</protein>
<name>A0ABN8Y8R3_RANTA</name>